<organism evidence="1 2">
    <name type="scientific">Acetivibrio thermocellus AD2</name>
    <dbReference type="NCBI Taxonomy" id="1138384"/>
    <lineage>
        <taxon>Bacteria</taxon>
        <taxon>Bacillati</taxon>
        <taxon>Bacillota</taxon>
        <taxon>Clostridia</taxon>
        <taxon>Eubacteriales</taxon>
        <taxon>Oscillospiraceae</taxon>
        <taxon>Acetivibrio</taxon>
    </lineage>
</organism>
<dbReference type="AlphaFoldDB" id="A0AB36TN28"/>
<evidence type="ECO:0000313" key="2">
    <source>
        <dbReference type="Proteomes" id="UP000223596"/>
    </source>
</evidence>
<protein>
    <submittedName>
        <fullName evidence="1">Uncharacterized protein</fullName>
    </submittedName>
</protein>
<accession>A0AB36TN28</accession>
<gene>
    <name evidence="1" type="ORF">M972_112959</name>
</gene>
<dbReference type="Proteomes" id="UP000223596">
    <property type="component" value="Unassembled WGS sequence"/>
</dbReference>
<sequence length="49" mass="5344">MSDRAKLLALVRLSGELQNKIEQKTFVDSDGKGVAVGTDVEHGIYVKKV</sequence>
<name>A0AB36TN28_ACETH</name>
<comment type="caution">
    <text evidence="1">The sequence shown here is derived from an EMBL/GenBank/DDBJ whole genome shotgun (WGS) entry which is preliminary data.</text>
</comment>
<evidence type="ECO:0000313" key="1">
    <source>
        <dbReference type="EMBL" id="PFH04135.1"/>
    </source>
</evidence>
<reference evidence="1 2" key="1">
    <citation type="submission" date="2017-09" db="EMBL/GenBank/DDBJ databases">
        <title>Evaluation of Pacific Biosciences Sequencing Technology to Finishing C. thermocellum Genome Sequences.</title>
        <authorList>
            <person name="Brown S."/>
        </authorList>
    </citation>
    <scope>NUCLEOTIDE SEQUENCE [LARGE SCALE GENOMIC DNA]</scope>
    <source>
        <strain evidence="1 2">AD2</strain>
    </source>
</reference>
<proteinExistence type="predicted"/>
<dbReference type="EMBL" id="PDBW01000001">
    <property type="protein sequence ID" value="PFH04135.1"/>
    <property type="molecule type" value="Genomic_DNA"/>
</dbReference>